<evidence type="ECO:0000256" key="7">
    <source>
        <dbReference type="ARBA" id="ARBA00023065"/>
    </source>
</evidence>
<comment type="subcellular location">
    <subcellularLocation>
        <location evidence="1 12">Cell membrane</location>
        <topology evidence="1 12">Multi-pass membrane protein</topology>
    </subcellularLocation>
</comment>
<evidence type="ECO:0000313" key="14">
    <source>
        <dbReference type="Proteomes" id="UP000292347"/>
    </source>
</evidence>
<evidence type="ECO:0000256" key="9">
    <source>
        <dbReference type="ARBA" id="ARBA00023303"/>
    </source>
</evidence>
<dbReference type="PANTHER" id="PTHR28259">
    <property type="entry name" value="FLUORIDE EXPORT PROTEIN 1-RELATED"/>
    <property type="match status" value="1"/>
</dbReference>
<dbReference type="NCBIfam" id="NF010791">
    <property type="entry name" value="PRK14195.1"/>
    <property type="match status" value="1"/>
</dbReference>
<keyword evidence="4 12" id="KW-0812">Transmembrane</keyword>
<keyword evidence="9 12" id="KW-0407">Ion channel</keyword>
<dbReference type="InterPro" id="IPR003691">
    <property type="entry name" value="FluC"/>
</dbReference>
<gene>
    <name evidence="12 13" type="primary">crcB</name>
    <name evidence="12" type="synonym">fluC</name>
    <name evidence="13" type="ORF">EO081_02040</name>
</gene>
<comment type="catalytic activity">
    <reaction evidence="11">
        <text>fluoride(in) = fluoride(out)</text>
        <dbReference type="Rhea" id="RHEA:76159"/>
        <dbReference type="ChEBI" id="CHEBI:17051"/>
    </reaction>
    <physiologicalReaction direction="left-to-right" evidence="11">
        <dbReference type="Rhea" id="RHEA:76160"/>
    </physiologicalReaction>
</comment>
<name>A0A4Q2IZ75_9SPHN</name>
<keyword evidence="3" id="KW-0997">Cell inner membrane</keyword>
<dbReference type="Proteomes" id="UP000292347">
    <property type="component" value="Unassembled WGS sequence"/>
</dbReference>
<sequence length="125" mass="12352">MGNLLLVMLGGAVGAGLRHLFGRAALGLFGPGWPWGTLGVNLIGGFAMGLLVAVLARGALGGETGRLLLGVGVLGGFTTFSAFSLDAALMIERGELASALLYVLASVVGAIAALFAGLSLGRIAA</sequence>
<feature type="transmembrane region" description="Helical" evidence="12">
    <location>
        <begin position="38"/>
        <end position="60"/>
    </location>
</feature>
<dbReference type="AlphaFoldDB" id="A0A4Q2IZ75"/>
<keyword evidence="5 12" id="KW-1133">Transmembrane helix</keyword>
<accession>A0A4Q2IZ75</accession>
<keyword evidence="14" id="KW-1185">Reference proteome</keyword>
<keyword evidence="6 12" id="KW-0915">Sodium</keyword>
<dbReference type="GO" id="GO:0140114">
    <property type="term" value="P:cellular detoxification of fluoride"/>
    <property type="evidence" value="ECO:0007669"/>
    <property type="project" value="UniProtKB-UniRule"/>
</dbReference>
<evidence type="ECO:0000313" key="13">
    <source>
        <dbReference type="EMBL" id="RXZ34491.1"/>
    </source>
</evidence>
<evidence type="ECO:0000256" key="1">
    <source>
        <dbReference type="ARBA" id="ARBA00004651"/>
    </source>
</evidence>
<proteinExistence type="inferred from homology"/>
<keyword evidence="2 12" id="KW-1003">Cell membrane</keyword>
<evidence type="ECO:0000256" key="3">
    <source>
        <dbReference type="ARBA" id="ARBA00022519"/>
    </source>
</evidence>
<dbReference type="GO" id="GO:0062054">
    <property type="term" value="F:fluoride channel activity"/>
    <property type="evidence" value="ECO:0007669"/>
    <property type="project" value="UniProtKB-UniRule"/>
</dbReference>
<evidence type="ECO:0000256" key="5">
    <source>
        <dbReference type="ARBA" id="ARBA00022989"/>
    </source>
</evidence>
<evidence type="ECO:0000256" key="8">
    <source>
        <dbReference type="ARBA" id="ARBA00023136"/>
    </source>
</evidence>
<keyword evidence="7 12" id="KW-0406">Ion transport</keyword>
<evidence type="ECO:0000256" key="4">
    <source>
        <dbReference type="ARBA" id="ARBA00022692"/>
    </source>
</evidence>
<feature type="transmembrane region" description="Helical" evidence="12">
    <location>
        <begin position="97"/>
        <end position="120"/>
    </location>
</feature>
<evidence type="ECO:0000256" key="2">
    <source>
        <dbReference type="ARBA" id="ARBA00022475"/>
    </source>
</evidence>
<comment type="similarity">
    <text evidence="10 12">Belongs to the fluoride channel Fluc/FEX (TC 1.A.43) family.</text>
</comment>
<evidence type="ECO:0000256" key="6">
    <source>
        <dbReference type="ARBA" id="ARBA00023053"/>
    </source>
</evidence>
<dbReference type="EMBL" id="SDPT01000001">
    <property type="protein sequence ID" value="RXZ34491.1"/>
    <property type="molecule type" value="Genomic_DNA"/>
</dbReference>
<evidence type="ECO:0000256" key="12">
    <source>
        <dbReference type="HAMAP-Rule" id="MF_00454"/>
    </source>
</evidence>
<organism evidence="13 14">
    <name type="scientific">Sphingomonas desiccabilis</name>
    <dbReference type="NCBI Taxonomy" id="429134"/>
    <lineage>
        <taxon>Bacteria</taxon>
        <taxon>Pseudomonadati</taxon>
        <taxon>Pseudomonadota</taxon>
        <taxon>Alphaproteobacteria</taxon>
        <taxon>Sphingomonadales</taxon>
        <taxon>Sphingomonadaceae</taxon>
        <taxon>Sphingomonas</taxon>
    </lineage>
</organism>
<evidence type="ECO:0000256" key="10">
    <source>
        <dbReference type="ARBA" id="ARBA00035120"/>
    </source>
</evidence>
<evidence type="ECO:0000256" key="11">
    <source>
        <dbReference type="ARBA" id="ARBA00035585"/>
    </source>
</evidence>
<comment type="activity regulation">
    <text evidence="12">Na(+) is not transported, but it plays an essential structural role and its presence is essential for fluoride channel function.</text>
</comment>
<feature type="binding site" evidence="12">
    <location>
        <position position="75"/>
    </location>
    <ligand>
        <name>Na(+)</name>
        <dbReference type="ChEBI" id="CHEBI:29101"/>
        <note>structural</note>
    </ligand>
</feature>
<feature type="binding site" evidence="12">
    <location>
        <position position="78"/>
    </location>
    <ligand>
        <name>Na(+)</name>
        <dbReference type="ChEBI" id="CHEBI:29101"/>
        <note>structural</note>
    </ligand>
</feature>
<keyword evidence="12" id="KW-0479">Metal-binding</keyword>
<feature type="transmembrane region" description="Helical" evidence="12">
    <location>
        <begin position="67"/>
        <end position="91"/>
    </location>
</feature>
<dbReference type="GO" id="GO:0046872">
    <property type="term" value="F:metal ion binding"/>
    <property type="evidence" value="ECO:0007669"/>
    <property type="project" value="UniProtKB-KW"/>
</dbReference>
<comment type="caution">
    <text evidence="13">The sequence shown here is derived from an EMBL/GenBank/DDBJ whole genome shotgun (WGS) entry which is preliminary data.</text>
</comment>
<keyword evidence="12" id="KW-0813">Transport</keyword>
<reference evidence="13 14" key="1">
    <citation type="submission" date="2019-01" db="EMBL/GenBank/DDBJ databases">
        <title>Sphingomonas mucosissima sp. nov. and Sphingomonas desiccabilis sp. nov., from biological soil crusts in the Colorado Plateau, USA.</title>
        <authorList>
            <person name="Zhu D."/>
        </authorList>
    </citation>
    <scope>NUCLEOTIDE SEQUENCE [LARGE SCALE GENOMIC DNA]</scope>
    <source>
        <strain evidence="13 14">CP1D</strain>
    </source>
</reference>
<comment type="function">
    <text evidence="12">Fluoride-specific ion channel. Important for reducing fluoride concentration in the cell, thus reducing its toxicity.</text>
</comment>
<dbReference type="HAMAP" id="MF_00454">
    <property type="entry name" value="FluC"/>
    <property type="match status" value="1"/>
</dbReference>
<dbReference type="NCBIfam" id="TIGR00494">
    <property type="entry name" value="crcB"/>
    <property type="match status" value="1"/>
</dbReference>
<keyword evidence="8 12" id="KW-0472">Membrane</keyword>
<dbReference type="PANTHER" id="PTHR28259:SF1">
    <property type="entry name" value="FLUORIDE EXPORT PROTEIN 1-RELATED"/>
    <property type="match status" value="1"/>
</dbReference>
<dbReference type="Pfam" id="PF02537">
    <property type="entry name" value="CRCB"/>
    <property type="match status" value="1"/>
</dbReference>
<dbReference type="GO" id="GO:0005886">
    <property type="term" value="C:plasma membrane"/>
    <property type="evidence" value="ECO:0007669"/>
    <property type="project" value="UniProtKB-SubCell"/>
</dbReference>
<dbReference type="RefSeq" id="WP_129340283.1">
    <property type="nucleotide sequence ID" value="NZ_JACIDD010000001.1"/>
</dbReference>
<protein>
    <recommendedName>
        <fullName evidence="12">Fluoride-specific ion channel FluC</fullName>
    </recommendedName>
</protein>